<gene>
    <name evidence="2" type="ORF">Dbus_chr3Lg1987</name>
</gene>
<evidence type="ECO:0000313" key="2">
    <source>
        <dbReference type="EMBL" id="ALC44821.1"/>
    </source>
</evidence>
<reference evidence="2 3" key="1">
    <citation type="submission" date="2015-08" db="EMBL/GenBank/DDBJ databases">
        <title>Ancestral chromatin configuration constrains chromatin evolution on differentiating sex chromosomes in Drosophila.</title>
        <authorList>
            <person name="Zhou Q."/>
            <person name="Bachtrog D."/>
        </authorList>
    </citation>
    <scope>NUCLEOTIDE SEQUENCE [LARGE SCALE GENOMIC DNA]</scope>
    <source>
        <tissue evidence="2">Whole larvae</tissue>
    </source>
</reference>
<evidence type="ECO:0000313" key="3">
    <source>
        <dbReference type="Proteomes" id="UP000494163"/>
    </source>
</evidence>
<proteinExistence type="predicted"/>
<protein>
    <submittedName>
        <fullName evidence="2">HipHop</fullName>
    </submittedName>
</protein>
<evidence type="ECO:0000256" key="1">
    <source>
        <dbReference type="SAM" id="MobiDB-lite"/>
    </source>
</evidence>
<accession>A0A0M4EFP6</accession>
<organism evidence="2 3">
    <name type="scientific">Drosophila busckii</name>
    <name type="common">Fruit fly</name>
    <dbReference type="NCBI Taxonomy" id="30019"/>
    <lineage>
        <taxon>Eukaryota</taxon>
        <taxon>Metazoa</taxon>
        <taxon>Ecdysozoa</taxon>
        <taxon>Arthropoda</taxon>
        <taxon>Hexapoda</taxon>
        <taxon>Insecta</taxon>
        <taxon>Pterygota</taxon>
        <taxon>Neoptera</taxon>
        <taxon>Endopterygota</taxon>
        <taxon>Diptera</taxon>
        <taxon>Brachycera</taxon>
        <taxon>Muscomorpha</taxon>
        <taxon>Ephydroidea</taxon>
        <taxon>Drosophilidae</taxon>
        <taxon>Drosophila</taxon>
    </lineage>
</organism>
<dbReference type="OMA" id="KDVMDIY"/>
<keyword evidence="3" id="KW-1185">Reference proteome</keyword>
<feature type="compositionally biased region" description="Low complexity" evidence="1">
    <location>
        <begin position="89"/>
        <end position="122"/>
    </location>
</feature>
<sequence>MEDKSPNAKKEKRLCGMSKHLLREPHKRIQDAGMLQFARRMNPELSTRTLICGKCFDKLKSVYNKKYSRAVQLKNKQRAGGATSISDVSSSQRTDLQISSSSSSTNLLLGPGSFSSSSSSESNATGINTVVVQKTPQAQHPTATDDDDDEPLLSLNAVNGTRLPNIQPIPSRRQFVHANKHIMDIYLAGTTGG</sequence>
<dbReference type="AlphaFoldDB" id="A0A0M4EFP6"/>
<dbReference type="OrthoDB" id="8031641at2759"/>
<feature type="region of interest" description="Disordered" evidence="1">
    <location>
        <begin position="77"/>
        <end position="123"/>
    </location>
</feature>
<dbReference type="Proteomes" id="UP000494163">
    <property type="component" value="Chromosome 3L"/>
</dbReference>
<dbReference type="EMBL" id="CP012525">
    <property type="protein sequence ID" value="ALC44821.1"/>
    <property type="molecule type" value="Genomic_DNA"/>
</dbReference>
<name>A0A0M4EFP6_DROBS</name>